<dbReference type="EMBL" id="JAKKPZ010000250">
    <property type="protein sequence ID" value="KAI1697786.1"/>
    <property type="molecule type" value="Genomic_DNA"/>
</dbReference>
<dbReference type="Proteomes" id="UP001201812">
    <property type="component" value="Unassembled WGS sequence"/>
</dbReference>
<keyword evidence="2" id="KW-0472">Membrane</keyword>
<keyword evidence="2" id="KW-0812">Transmembrane</keyword>
<dbReference type="PANTHER" id="PTHR22943">
    <property type="entry name" value="7-TRANSMEMBRANE DOMAIN RECEPTOR C.ELEGANS"/>
    <property type="match status" value="1"/>
</dbReference>
<name>A0AAD4MK57_9BILA</name>
<keyword evidence="4" id="KW-1185">Reference proteome</keyword>
<dbReference type="AlphaFoldDB" id="A0AAD4MK57"/>
<feature type="region of interest" description="Disordered" evidence="1">
    <location>
        <begin position="348"/>
        <end position="376"/>
    </location>
</feature>
<feature type="compositionally biased region" description="Polar residues" evidence="1">
    <location>
        <begin position="359"/>
        <end position="371"/>
    </location>
</feature>
<reference evidence="3" key="1">
    <citation type="submission" date="2022-01" db="EMBL/GenBank/DDBJ databases">
        <title>Genome Sequence Resource for Two Populations of Ditylenchus destructor, the Migratory Endoparasitic Phytonematode.</title>
        <authorList>
            <person name="Zhang H."/>
            <person name="Lin R."/>
            <person name="Xie B."/>
        </authorList>
    </citation>
    <scope>NUCLEOTIDE SEQUENCE</scope>
    <source>
        <strain evidence="3">BazhouSP</strain>
    </source>
</reference>
<evidence type="ECO:0000256" key="1">
    <source>
        <dbReference type="SAM" id="MobiDB-lite"/>
    </source>
</evidence>
<keyword evidence="2" id="KW-1133">Transmembrane helix</keyword>
<dbReference type="PANTHER" id="PTHR22943:SF248">
    <property type="entry name" value="SEVEN TM RECEPTOR"/>
    <property type="match status" value="1"/>
</dbReference>
<dbReference type="SUPFAM" id="SSF81321">
    <property type="entry name" value="Family A G protein-coupled receptor-like"/>
    <property type="match status" value="1"/>
</dbReference>
<feature type="transmembrane region" description="Helical" evidence="2">
    <location>
        <begin position="295"/>
        <end position="319"/>
    </location>
</feature>
<feature type="transmembrane region" description="Helical" evidence="2">
    <location>
        <begin position="261"/>
        <end position="289"/>
    </location>
</feature>
<comment type="caution">
    <text evidence="3">The sequence shown here is derived from an EMBL/GenBank/DDBJ whole genome shotgun (WGS) entry which is preliminary data.</text>
</comment>
<dbReference type="Pfam" id="PF10326">
    <property type="entry name" value="7TM_GPCR_Str"/>
    <property type="match status" value="1"/>
</dbReference>
<protein>
    <submittedName>
        <fullName evidence="3">Serpentine type 7TM GPCR chemoreceptor str domain-containing protein</fullName>
    </submittedName>
</protein>
<accession>A0AAD4MK57</accession>
<proteinExistence type="predicted"/>
<feature type="transmembrane region" description="Helical" evidence="2">
    <location>
        <begin position="212"/>
        <end position="240"/>
    </location>
</feature>
<evidence type="ECO:0000313" key="4">
    <source>
        <dbReference type="Proteomes" id="UP001201812"/>
    </source>
</evidence>
<sequence length="393" mass="44240">MNETVATWQPAHYPRPITVFGSWTPRQLQILSEEVGSSISLAANVILVALILSEKNEVLKSYSRILLLNCVVDVIYTLACATNVLQFEIYNGYFMFINNGFFKDAPMSLLYFLGWFWSWACGLAIYAIPFMFYYRYNLICKGETLTMQKFFLALLMPIIAPTFDAFVLTSSFWGMRDRRELFCQEFLNHPVWVMPNEGIPSNCLLSGDRTDIWLLLFCIGVCFKGTSVYGTTIWFGMNIHRAMKESNKKASRKTIKMQSQLTRILVIQATLPLLTAVMPCMVMLALIVFKINVRGAGLCISGMLSWIPVVNPLSSIFLVSNYRKKLLGTVLRILPKNKYIQRRLDATSHTGKTSHIHPSRQSSTAPARTTGVSGGADIATEGVDIANINTESQ</sequence>
<evidence type="ECO:0000313" key="3">
    <source>
        <dbReference type="EMBL" id="KAI1697786.1"/>
    </source>
</evidence>
<organism evidence="3 4">
    <name type="scientific">Ditylenchus destructor</name>
    <dbReference type="NCBI Taxonomy" id="166010"/>
    <lineage>
        <taxon>Eukaryota</taxon>
        <taxon>Metazoa</taxon>
        <taxon>Ecdysozoa</taxon>
        <taxon>Nematoda</taxon>
        <taxon>Chromadorea</taxon>
        <taxon>Rhabditida</taxon>
        <taxon>Tylenchina</taxon>
        <taxon>Tylenchomorpha</taxon>
        <taxon>Sphaerularioidea</taxon>
        <taxon>Anguinidae</taxon>
        <taxon>Anguininae</taxon>
        <taxon>Ditylenchus</taxon>
    </lineage>
</organism>
<dbReference type="InterPro" id="IPR019428">
    <property type="entry name" value="7TM_GPCR_serpentine_rcpt_Str"/>
</dbReference>
<gene>
    <name evidence="3" type="ORF">DdX_18297</name>
</gene>
<feature type="transmembrane region" description="Helical" evidence="2">
    <location>
        <begin position="150"/>
        <end position="173"/>
    </location>
</feature>
<evidence type="ECO:0000256" key="2">
    <source>
        <dbReference type="SAM" id="Phobius"/>
    </source>
</evidence>
<feature type="transmembrane region" description="Helical" evidence="2">
    <location>
        <begin position="35"/>
        <end position="53"/>
    </location>
</feature>
<feature type="transmembrane region" description="Helical" evidence="2">
    <location>
        <begin position="65"/>
        <end position="89"/>
    </location>
</feature>
<feature type="transmembrane region" description="Helical" evidence="2">
    <location>
        <begin position="109"/>
        <end position="129"/>
    </location>
</feature>